<keyword evidence="3 4" id="KW-0408">Iron</keyword>
<dbReference type="SUPFAM" id="SSF46626">
    <property type="entry name" value="Cytochrome c"/>
    <property type="match status" value="1"/>
</dbReference>
<dbReference type="EMBL" id="MPRL01000001">
    <property type="protein sequence ID" value="OOZ42370.1"/>
    <property type="molecule type" value="Genomic_DNA"/>
</dbReference>
<evidence type="ECO:0000256" key="1">
    <source>
        <dbReference type="ARBA" id="ARBA00022617"/>
    </source>
</evidence>
<name>A0A1T2LBC5_9GAMM</name>
<evidence type="ECO:0000313" key="7">
    <source>
        <dbReference type="Proteomes" id="UP000191110"/>
    </source>
</evidence>
<dbReference type="GO" id="GO:0009055">
    <property type="term" value="F:electron transfer activity"/>
    <property type="evidence" value="ECO:0007669"/>
    <property type="project" value="InterPro"/>
</dbReference>
<dbReference type="InterPro" id="IPR030999">
    <property type="entry name" value="Thiosulf_SoxX"/>
</dbReference>
<keyword evidence="2 4" id="KW-0479">Metal-binding</keyword>
<evidence type="ECO:0000256" key="2">
    <source>
        <dbReference type="ARBA" id="ARBA00022723"/>
    </source>
</evidence>
<evidence type="ECO:0000313" key="6">
    <source>
        <dbReference type="EMBL" id="OOZ42370.1"/>
    </source>
</evidence>
<dbReference type="Gene3D" id="1.10.760.10">
    <property type="entry name" value="Cytochrome c-like domain"/>
    <property type="match status" value="1"/>
</dbReference>
<proteinExistence type="predicted"/>
<dbReference type="PROSITE" id="PS51007">
    <property type="entry name" value="CYTC"/>
    <property type="match status" value="1"/>
</dbReference>
<evidence type="ECO:0000256" key="3">
    <source>
        <dbReference type="ARBA" id="ARBA00023004"/>
    </source>
</evidence>
<sequence>MAAETFTSISGQEVPVETQLAADIKAGKSVSFNRKKGNCLACHAIEGGAAAGTIGPPLMQMKMRFPDKAVLRAQIEDATQMNPNTMMPPFGAHKILSDKEISQIVEFIYSL</sequence>
<accession>A0A1T2LBC5</accession>
<evidence type="ECO:0000256" key="4">
    <source>
        <dbReference type="PROSITE-ProRule" id="PRU00433"/>
    </source>
</evidence>
<dbReference type="GO" id="GO:0046872">
    <property type="term" value="F:metal ion binding"/>
    <property type="evidence" value="ECO:0007669"/>
    <property type="project" value="UniProtKB-KW"/>
</dbReference>
<feature type="domain" description="Cytochrome c" evidence="5">
    <location>
        <begin position="22"/>
        <end position="111"/>
    </location>
</feature>
<protein>
    <submittedName>
        <fullName evidence="6">Sulfur oxidation c-type cytochrome SoxX</fullName>
    </submittedName>
</protein>
<dbReference type="NCBIfam" id="TIGR04485">
    <property type="entry name" value="thiosulf_SoxX"/>
    <property type="match status" value="1"/>
</dbReference>
<dbReference type="GO" id="GO:0020037">
    <property type="term" value="F:heme binding"/>
    <property type="evidence" value="ECO:0007669"/>
    <property type="project" value="InterPro"/>
</dbReference>
<reference evidence="6 7" key="1">
    <citation type="submission" date="2016-11" db="EMBL/GenBank/DDBJ databases">
        <title>Mixed transmission modes and dynamic genome evolution in an obligate animal-bacterial symbiosis.</title>
        <authorList>
            <person name="Russell S.L."/>
            <person name="Corbett-Detig R.B."/>
            <person name="Cavanaugh C.M."/>
        </authorList>
    </citation>
    <scope>NUCLEOTIDE SEQUENCE [LARGE SCALE GENOMIC DNA]</scope>
    <source>
        <strain evidence="6">Sveles-Q1</strain>
    </source>
</reference>
<dbReference type="AlphaFoldDB" id="A0A1T2LBC5"/>
<gene>
    <name evidence="6" type="ORF">BOW53_00010</name>
</gene>
<dbReference type="InterPro" id="IPR009056">
    <property type="entry name" value="Cyt_c-like_dom"/>
</dbReference>
<keyword evidence="7" id="KW-1185">Reference proteome</keyword>
<comment type="caution">
    <text evidence="6">The sequence shown here is derived from an EMBL/GenBank/DDBJ whole genome shotgun (WGS) entry which is preliminary data.</text>
</comment>
<dbReference type="Pfam" id="PF13442">
    <property type="entry name" value="Cytochrome_CBB3"/>
    <property type="match status" value="1"/>
</dbReference>
<dbReference type="OrthoDB" id="9793634at2"/>
<evidence type="ECO:0000259" key="5">
    <source>
        <dbReference type="PROSITE" id="PS51007"/>
    </source>
</evidence>
<dbReference type="InterPro" id="IPR036909">
    <property type="entry name" value="Cyt_c-like_dom_sf"/>
</dbReference>
<keyword evidence="1 4" id="KW-0349">Heme</keyword>
<dbReference type="Proteomes" id="UP000191110">
    <property type="component" value="Unassembled WGS sequence"/>
</dbReference>
<organism evidence="6 7">
    <name type="scientific">Solemya pervernicosa gill symbiont</name>
    <dbReference type="NCBI Taxonomy" id="642797"/>
    <lineage>
        <taxon>Bacteria</taxon>
        <taxon>Pseudomonadati</taxon>
        <taxon>Pseudomonadota</taxon>
        <taxon>Gammaproteobacteria</taxon>
        <taxon>sulfur-oxidizing symbionts</taxon>
    </lineage>
</organism>